<gene>
    <name evidence="3" type="ORF">ACFFJ8_18050</name>
</gene>
<accession>A0ABV6JBZ4</accession>
<name>A0ABV6JBZ4_9BACL</name>
<keyword evidence="4" id="KW-1185">Reference proteome</keyword>
<dbReference type="PANTHER" id="PTHR40469:SF2">
    <property type="entry name" value="GALACTOSE-BINDING DOMAIN-LIKE SUPERFAMILY PROTEIN"/>
    <property type="match status" value="1"/>
</dbReference>
<dbReference type="EMBL" id="JBHLVF010000031">
    <property type="protein sequence ID" value="MFC0393272.1"/>
    <property type="molecule type" value="Genomic_DNA"/>
</dbReference>
<reference evidence="3 4" key="1">
    <citation type="submission" date="2024-09" db="EMBL/GenBank/DDBJ databases">
        <authorList>
            <person name="Sun Q."/>
            <person name="Mori K."/>
        </authorList>
    </citation>
    <scope>NUCLEOTIDE SEQUENCE [LARGE SCALE GENOMIC DNA]</scope>
    <source>
        <strain evidence="3 4">CCM 4839</strain>
    </source>
</reference>
<proteinExistence type="predicted"/>
<evidence type="ECO:0000313" key="4">
    <source>
        <dbReference type="Proteomes" id="UP001589818"/>
    </source>
</evidence>
<dbReference type="RefSeq" id="WP_204817773.1">
    <property type="nucleotide sequence ID" value="NZ_JANHOF010000002.1"/>
</dbReference>
<evidence type="ECO:0000259" key="2">
    <source>
        <dbReference type="Pfam" id="PF06283"/>
    </source>
</evidence>
<sequence length="256" mass="28890">MMESKRLLGGKRIVFVAGEDEYSSEQTLQQLLKEAEEQGAETEFLQAEPDPRESSNLPGLENLKDADLAVFYLRFRTLPEEQFRHIREYVEAGKAIVAFRTSTHAFQYPEGHPLADWNDAFGIDVLGAPWIRHFGHSSSTEVAVAYGAEKHPILDDVPSRFTVRSWLYHVLPYPLEGATILLNGYAVSPELTDCPKDAPRIHPVAWTRTNKWGGRVFMTTMGHPEDFEVLSFRTLVRNGISWAVGLTNEKKEGSKS</sequence>
<dbReference type="PANTHER" id="PTHR40469">
    <property type="entry name" value="SECRETED GLYCOSYL HYDROLASE"/>
    <property type="match status" value="1"/>
</dbReference>
<organism evidence="3 4">
    <name type="scientific">Paenibacillus mendelii</name>
    <dbReference type="NCBI Taxonomy" id="206163"/>
    <lineage>
        <taxon>Bacteria</taxon>
        <taxon>Bacillati</taxon>
        <taxon>Bacillota</taxon>
        <taxon>Bacilli</taxon>
        <taxon>Bacillales</taxon>
        <taxon>Paenibacillaceae</taxon>
        <taxon>Paenibacillus</taxon>
    </lineage>
</organism>
<feature type="domain" description="ThuA-like" evidence="2">
    <location>
        <begin position="24"/>
        <end position="243"/>
    </location>
</feature>
<dbReference type="SUPFAM" id="SSF52317">
    <property type="entry name" value="Class I glutamine amidotransferase-like"/>
    <property type="match status" value="1"/>
</dbReference>
<feature type="region of interest" description="Disordered" evidence="1">
    <location>
        <begin position="39"/>
        <end position="60"/>
    </location>
</feature>
<dbReference type="InterPro" id="IPR029062">
    <property type="entry name" value="Class_I_gatase-like"/>
</dbReference>
<dbReference type="InterPro" id="IPR029010">
    <property type="entry name" value="ThuA-like"/>
</dbReference>
<dbReference type="Proteomes" id="UP001589818">
    <property type="component" value="Unassembled WGS sequence"/>
</dbReference>
<evidence type="ECO:0000313" key="3">
    <source>
        <dbReference type="EMBL" id="MFC0393272.1"/>
    </source>
</evidence>
<comment type="caution">
    <text evidence="3">The sequence shown here is derived from an EMBL/GenBank/DDBJ whole genome shotgun (WGS) entry which is preliminary data.</text>
</comment>
<dbReference type="Gene3D" id="3.40.50.880">
    <property type="match status" value="1"/>
</dbReference>
<protein>
    <submittedName>
        <fullName evidence="3">ThuA domain-containing protein</fullName>
    </submittedName>
</protein>
<dbReference type="Pfam" id="PF06283">
    <property type="entry name" value="ThuA"/>
    <property type="match status" value="1"/>
</dbReference>
<evidence type="ECO:0000256" key="1">
    <source>
        <dbReference type="SAM" id="MobiDB-lite"/>
    </source>
</evidence>